<name>A0A9W3X6R8_BACTU</name>
<dbReference type="AlphaFoldDB" id="A0A9W3X6R8"/>
<accession>A0A9W3X6R8</accession>
<protein>
    <submittedName>
        <fullName evidence="1">Uncharacterized protein</fullName>
    </submittedName>
</protein>
<dbReference type="Proteomes" id="UP000192743">
    <property type="component" value="Chromosome"/>
</dbReference>
<sequence>MEYKVNIFGDLNKIGEQVIEQLEKRLKEDANITKSNNQMEEVYEGYKAIGEMLFYMKEGLVDAGFTEDQAMQFVIREYVEQRAGSKR</sequence>
<proteinExistence type="predicted"/>
<organism evidence="1 2">
    <name type="scientific">Bacillus thuringiensis Bt18247</name>
    <dbReference type="NCBI Taxonomy" id="1423143"/>
    <lineage>
        <taxon>Bacteria</taxon>
        <taxon>Bacillati</taxon>
        <taxon>Bacillota</taxon>
        <taxon>Bacilli</taxon>
        <taxon>Bacillales</taxon>
        <taxon>Bacillaceae</taxon>
        <taxon>Bacillus</taxon>
        <taxon>Bacillus cereus group</taxon>
    </lineage>
</organism>
<evidence type="ECO:0000313" key="2">
    <source>
        <dbReference type="Proteomes" id="UP000192743"/>
    </source>
</evidence>
<gene>
    <name evidence="1" type="ORF">BTI247_04760</name>
</gene>
<dbReference type="RefSeq" id="WP_069354858.1">
    <property type="nucleotide sequence ID" value="NZ_CP015250.1"/>
</dbReference>
<evidence type="ECO:0000313" key="1">
    <source>
        <dbReference type="EMBL" id="AOM08929.1"/>
    </source>
</evidence>
<reference evidence="1 2" key="1">
    <citation type="submission" date="2016-02" db="EMBL/GenBank/DDBJ databases">
        <title>Comparative analysis of three nematocidal Bacillus thuringiensis strains.</title>
        <authorList>
            <person name="Hollensteiner J."/>
            <person name="Kloesener M."/>
            <person name="Bunk B."/>
            <person name="Sproeer C."/>
            <person name="Rosenstiel P."/>
            <person name="Schulte-Iserlohe R."/>
            <person name="Schulenburg H."/>
            <person name="Liesegang H."/>
        </authorList>
    </citation>
    <scope>NUCLEOTIDE SEQUENCE [LARGE SCALE GENOMIC DNA]</scope>
    <source>
        <strain evidence="1 2">Bt18247</strain>
    </source>
</reference>
<dbReference type="EMBL" id="CP015250">
    <property type="protein sequence ID" value="AOM08929.1"/>
    <property type="molecule type" value="Genomic_DNA"/>
</dbReference>